<dbReference type="InterPro" id="IPR009030">
    <property type="entry name" value="Growth_fac_rcpt_cys_sf"/>
</dbReference>
<dbReference type="VEuPathDB" id="GiardiaDB:QR46_4789"/>
<comment type="caution">
    <text evidence="3">The sequence shown here is derived from an EMBL/GenBank/DDBJ whole genome shotgun (WGS) entry which is preliminary data.</text>
</comment>
<gene>
    <name evidence="3" type="ORF">QR46_4789</name>
</gene>
<dbReference type="InterPro" id="IPR052798">
    <property type="entry name" value="Giardia_VSA"/>
</dbReference>
<dbReference type="InterPro" id="IPR006212">
    <property type="entry name" value="Furin_repeat"/>
</dbReference>
<feature type="chain" id="PRO_5007800002" evidence="2">
    <location>
        <begin position="21"/>
        <end position="403"/>
    </location>
</feature>
<dbReference type="SUPFAM" id="SSF57184">
    <property type="entry name" value="Growth factor receptor domain"/>
    <property type="match status" value="2"/>
</dbReference>
<evidence type="ECO:0000256" key="2">
    <source>
        <dbReference type="SAM" id="SignalP"/>
    </source>
</evidence>
<evidence type="ECO:0000313" key="4">
    <source>
        <dbReference type="Proteomes" id="UP000070089"/>
    </source>
</evidence>
<dbReference type="SMART" id="SM00261">
    <property type="entry name" value="FU"/>
    <property type="match status" value="2"/>
</dbReference>
<feature type="transmembrane region" description="Helical" evidence="1">
    <location>
        <begin position="374"/>
        <end position="398"/>
    </location>
</feature>
<dbReference type="Pfam" id="PF03302">
    <property type="entry name" value="VSP"/>
    <property type="match status" value="2"/>
</dbReference>
<name>A0A132NN87_GIAIN</name>
<sequence length="403" mass="40643">MLNTFTLASLLAQLFLAALSSEETCTEAASGAGNCLTSSCNVWIGGQKYCSQCADNSQYPIDGICKSDKAGNTCASKVCTSCANGYFLHKGGCYKIGGTVGLLICSDTTPSDLANTAGKCTACATGYFNNPAQTAADKPPCIACNQTDPAIDNSMGVANCATCTAPKQAGAATCKTCMEGFFGDASCTQCTDTNCAKCAQAGSAQCTECKATGNEIYLKKEGASATGTCVAKADCSGANFPTVEKSTGKSICTPCSDAANGGIDGCTTCAFSQVSGKSTLTCSVCTPDTKKPNKEGTGCFACSVDGCSNCSKDDVCETCSDGKKVSPGGSSCVTTCPDNSTEKETGTCLCNEGYSPKDGNCELASTGPNLSTGAIAGISVAAVVVVGGLVGFLCWWFICRGKA</sequence>
<keyword evidence="1" id="KW-0812">Transmembrane</keyword>
<evidence type="ECO:0000256" key="1">
    <source>
        <dbReference type="SAM" id="Phobius"/>
    </source>
</evidence>
<keyword evidence="1" id="KW-0472">Membrane</keyword>
<feature type="signal peptide" evidence="2">
    <location>
        <begin position="1"/>
        <end position="20"/>
    </location>
</feature>
<dbReference type="AlphaFoldDB" id="A0A132NN87"/>
<accession>A0A132NN87</accession>
<reference evidence="3 4" key="1">
    <citation type="journal article" date="2015" name="Mol. Biochem. Parasitol.">
        <title>Identification of polymorphic genes for use in assemblage B genotyping assays through comparative genomics of multiple assemblage B Giardia duodenalis isolates.</title>
        <authorList>
            <person name="Wielinga C."/>
            <person name="Thompson R.C."/>
            <person name="Monis P."/>
            <person name="Ryan U."/>
        </authorList>
    </citation>
    <scope>NUCLEOTIDE SEQUENCE [LARGE SCALE GENOMIC DNA]</scope>
    <source>
        <strain evidence="3 4">BAH15c1</strain>
    </source>
</reference>
<keyword evidence="2" id="KW-0732">Signal</keyword>
<dbReference type="Gene3D" id="2.10.220.10">
    <property type="entry name" value="Hormone Receptor, Insulin-like Growth Factor Receptor 1, Chain A, domain 2"/>
    <property type="match status" value="1"/>
</dbReference>
<organism evidence="3 4">
    <name type="scientific">Giardia duodenalis assemblage B</name>
    <dbReference type="NCBI Taxonomy" id="1394984"/>
    <lineage>
        <taxon>Eukaryota</taxon>
        <taxon>Metamonada</taxon>
        <taxon>Diplomonadida</taxon>
        <taxon>Hexamitidae</taxon>
        <taxon>Giardiinae</taxon>
        <taxon>Giardia</taxon>
    </lineage>
</organism>
<dbReference type="InterPro" id="IPR005127">
    <property type="entry name" value="Giardia_VSP"/>
</dbReference>
<proteinExistence type="predicted"/>
<protein>
    <submittedName>
        <fullName evidence="3">Variant-specific surface protein</fullName>
    </submittedName>
</protein>
<dbReference type="OrthoDB" id="10011303at2759"/>
<dbReference type="PANTHER" id="PTHR23275:SF100">
    <property type="entry name" value="EGF-LIKE DOMAIN-CONTAINING PROTEIN"/>
    <property type="match status" value="1"/>
</dbReference>
<dbReference type="Proteomes" id="UP000070089">
    <property type="component" value="Unassembled WGS sequence"/>
</dbReference>
<keyword evidence="1" id="KW-1133">Transmembrane helix</keyword>
<evidence type="ECO:0000313" key="3">
    <source>
        <dbReference type="EMBL" id="KWX11252.1"/>
    </source>
</evidence>
<dbReference type="PANTHER" id="PTHR23275">
    <property type="entry name" value="CABRIOLET.-RELATED"/>
    <property type="match status" value="1"/>
</dbReference>
<dbReference type="EMBL" id="JXTI01000227">
    <property type="protein sequence ID" value="KWX11252.1"/>
    <property type="molecule type" value="Genomic_DNA"/>
</dbReference>